<keyword evidence="1" id="KW-0812">Transmembrane</keyword>
<keyword evidence="1" id="KW-0472">Membrane</keyword>
<feature type="transmembrane region" description="Helical" evidence="1">
    <location>
        <begin position="175"/>
        <end position="193"/>
    </location>
</feature>
<evidence type="ECO:0000256" key="1">
    <source>
        <dbReference type="SAM" id="Phobius"/>
    </source>
</evidence>
<comment type="caution">
    <text evidence="2">The sequence shown here is derived from an EMBL/GenBank/DDBJ whole genome shotgun (WGS) entry which is preliminary data.</text>
</comment>
<sequence>MESKSQMSDTFLLGSILAMAGGFLDAYTYLARGHVFANAQTGNIVLLGMNLAEGNFIEASYYLIPIMAFVLGIIITEAVKKKYKERTNVHWRQIVVAVEIMVLMSVALIPAGKWNMIANVLVSLVCSMQVQSFRKINGNVATTTMCTGNLRSGTEHMIRYSQTKERTLLNRGMQYYGIIIFFILGAALGVWFTNGLATYAVLVCCILLSIALGIMFIKKK</sequence>
<reference evidence="2" key="2">
    <citation type="submission" date="2021-04" db="EMBL/GenBank/DDBJ databases">
        <authorList>
            <person name="Gilroy R."/>
        </authorList>
    </citation>
    <scope>NUCLEOTIDE SEQUENCE</scope>
    <source>
        <strain evidence="2">B5-657</strain>
    </source>
</reference>
<feature type="transmembrane region" description="Helical" evidence="1">
    <location>
        <begin position="12"/>
        <end position="30"/>
    </location>
</feature>
<proteinExistence type="predicted"/>
<dbReference type="EMBL" id="JAHLFQ010000065">
    <property type="protein sequence ID" value="MBU3803784.1"/>
    <property type="molecule type" value="Genomic_DNA"/>
</dbReference>
<gene>
    <name evidence="2" type="ORF">H9872_03365</name>
</gene>
<dbReference type="Proteomes" id="UP000824229">
    <property type="component" value="Unassembled WGS sequence"/>
</dbReference>
<protein>
    <submittedName>
        <fullName evidence="2">DUF1275 domain-containing protein</fullName>
    </submittedName>
</protein>
<evidence type="ECO:0000313" key="2">
    <source>
        <dbReference type="EMBL" id="MBU3803784.1"/>
    </source>
</evidence>
<feature type="transmembrane region" description="Helical" evidence="1">
    <location>
        <begin position="59"/>
        <end position="79"/>
    </location>
</feature>
<name>A0A9E2K9W6_9FIRM</name>
<keyword evidence="1" id="KW-1133">Transmembrane helix</keyword>
<dbReference type="PANTHER" id="PTHR37314">
    <property type="entry name" value="SLR0142 PROTEIN"/>
    <property type="match status" value="1"/>
</dbReference>
<feature type="transmembrane region" description="Helical" evidence="1">
    <location>
        <begin position="199"/>
        <end position="217"/>
    </location>
</feature>
<evidence type="ECO:0000313" key="3">
    <source>
        <dbReference type="Proteomes" id="UP000824229"/>
    </source>
</evidence>
<dbReference type="InterPro" id="IPR010699">
    <property type="entry name" value="DUF1275"/>
</dbReference>
<dbReference type="AlphaFoldDB" id="A0A9E2K9W6"/>
<reference evidence="2" key="1">
    <citation type="journal article" date="2021" name="PeerJ">
        <title>Extensive microbial diversity within the chicken gut microbiome revealed by metagenomics and culture.</title>
        <authorList>
            <person name="Gilroy R."/>
            <person name="Ravi A."/>
            <person name="Getino M."/>
            <person name="Pursley I."/>
            <person name="Horton D.L."/>
            <person name="Alikhan N.F."/>
            <person name="Baker D."/>
            <person name="Gharbi K."/>
            <person name="Hall N."/>
            <person name="Watson M."/>
            <person name="Adriaenssens E.M."/>
            <person name="Foster-Nyarko E."/>
            <person name="Jarju S."/>
            <person name="Secka A."/>
            <person name="Antonio M."/>
            <person name="Oren A."/>
            <person name="Chaudhuri R.R."/>
            <person name="La Ragione R."/>
            <person name="Hildebrand F."/>
            <person name="Pallen M.J."/>
        </authorList>
    </citation>
    <scope>NUCLEOTIDE SEQUENCE</scope>
    <source>
        <strain evidence="2">B5-657</strain>
    </source>
</reference>
<dbReference type="PANTHER" id="PTHR37314:SF4">
    <property type="entry name" value="UPF0700 TRANSMEMBRANE PROTEIN YOAK"/>
    <property type="match status" value="1"/>
</dbReference>
<accession>A0A9E2K9W6</accession>
<dbReference type="Pfam" id="PF06912">
    <property type="entry name" value="DUF1275"/>
    <property type="match status" value="1"/>
</dbReference>
<organism evidence="2 3">
    <name type="scientific">Candidatus Cellulosilyticum pullistercoris</name>
    <dbReference type="NCBI Taxonomy" id="2838521"/>
    <lineage>
        <taxon>Bacteria</taxon>
        <taxon>Bacillati</taxon>
        <taxon>Bacillota</taxon>
        <taxon>Clostridia</taxon>
        <taxon>Lachnospirales</taxon>
        <taxon>Cellulosilyticaceae</taxon>
        <taxon>Cellulosilyticum</taxon>
    </lineage>
</organism>